<dbReference type="InterPro" id="IPR005025">
    <property type="entry name" value="FMN_Rdtase-like_dom"/>
</dbReference>
<dbReference type="PANTHER" id="PTHR43408:SF2">
    <property type="entry name" value="FMN REDUCTASE (NADPH)"/>
    <property type="match status" value="1"/>
</dbReference>
<protein>
    <submittedName>
        <fullName evidence="5">NAD(P)H-dependent oxidoreductase</fullName>
    </submittedName>
</protein>
<keyword evidence="3" id="KW-0560">Oxidoreductase</keyword>
<name>A0A931CJG8_9MICC</name>
<gene>
    <name evidence="5" type="ORF">IV500_10075</name>
</gene>
<accession>A0A931CJG8</accession>
<evidence type="ECO:0000256" key="2">
    <source>
        <dbReference type="ARBA" id="ARBA00022643"/>
    </source>
</evidence>
<evidence type="ECO:0000256" key="1">
    <source>
        <dbReference type="ARBA" id="ARBA00022630"/>
    </source>
</evidence>
<dbReference type="GO" id="GO:0016491">
    <property type="term" value="F:oxidoreductase activity"/>
    <property type="evidence" value="ECO:0007669"/>
    <property type="project" value="UniProtKB-KW"/>
</dbReference>
<dbReference type="InterPro" id="IPR029039">
    <property type="entry name" value="Flavoprotein-like_sf"/>
</dbReference>
<organism evidence="5 6">
    <name type="scientific">Arthrobacter terrae</name>
    <dbReference type="NCBI Taxonomy" id="2935737"/>
    <lineage>
        <taxon>Bacteria</taxon>
        <taxon>Bacillati</taxon>
        <taxon>Actinomycetota</taxon>
        <taxon>Actinomycetes</taxon>
        <taxon>Micrococcales</taxon>
        <taxon>Micrococcaceae</taxon>
        <taxon>Arthrobacter</taxon>
    </lineage>
</organism>
<dbReference type="SUPFAM" id="SSF52218">
    <property type="entry name" value="Flavoproteins"/>
    <property type="match status" value="1"/>
</dbReference>
<reference evidence="5 6" key="1">
    <citation type="submission" date="2020-11" db="EMBL/GenBank/DDBJ databases">
        <title>Arthrobacter antarcticus sp. nov., isolated from Antarctic Soil.</title>
        <authorList>
            <person name="Li J."/>
        </authorList>
    </citation>
    <scope>NUCLEOTIDE SEQUENCE [LARGE SCALE GENOMIC DNA]</scope>
    <source>
        <strain evidence="5 6">Z1-20</strain>
    </source>
</reference>
<sequence length="237" mass="24850">MQRKIVVISAGLSVPSSTRMLADQLSHATSRQLAVLGIDAEITVVELRDLAVDIAQNFVTGFAPPALAAAIAQVTDADGLIAVTPVFSASYSGLFRSFFDLLDPKALVGMPVISGATGGSTRHSLVLDFAVRPLLSYFRARTMPTAVYAAPEDWGAGDPLVAGGKAVAGLDVRVNQAAKELAAAMGEGLMSLPTEITAHGLGSDDLPTARNVQRARHEAEMTQSLPFEQLLAQISPR</sequence>
<evidence type="ECO:0000313" key="6">
    <source>
        <dbReference type="Proteomes" id="UP000655366"/>
    </source>
</evidence>
<proteinExistence type="predicted"/>
<dbReference type="PANTHER" id="PTHR43408">
    <property type="entry name" value="FMN REDUCTASE (NADPH)"/>
    <property type="match status" value="1"/>
</dbReference>
<dbReference type="RefSeq" id="WP_196396673.1">
    <property type="nucleotide sequence ID" value="NZ_JADNYM010000011.1"/>
</dbReference>
<dbReference type="Gene3D" id="3.40.50.360">
    <property type="match status" value="1"/>
</dbReference>
<dbReference type="InterPro" id="IPR023932">
    <property type="entry name" value="CE1759_FMN_reduct"/>
</dbReference>
<dbReference type="AlphaFoldDB" id="A0A931CJG8"/>
<dbReference type="Proteomes" id="UP000655366">
    <property type="component" value="Unassembled WGS sequence"/>
</dbReference>
<dbReference type="NCBIfam" id="TIGR04037">
    <property type="entry name" value="LLM_duo_CE1759"/>
    <property type="match status" value="1"/>
</dbReference>
<keyword evidence="6" id="KW-1185">Reference proteome</keyword>
<feature type="domain" description="NADPH-dependent FMN reductase-like" evidence="4">
    <location>
        <begin position="4"/>
        <end position="154"/>
    </location>
</feature>
<dbReference type="InterPro" id="IPR051814">
    <property type="entry name" value="NAD(P)H-dep_FMN_reductase"/>
</dbReference>
<dbReference type="EMBL" id="JADNYM010000011">
    <property type="protein sequence ID" value="MBG0739732.1"/>
    <property type="molecule type" value="Genomic_DNA"/>
</dbReference>
<keyword evidence="1" id="KW-0285">Flavoprotein</keyword>
<dbReference type="Pfam" id="PF03358">
    <property type="entry name" value="FMN_red"/>
    <property type="match status" value="1"/>
</dbReference>
<evidence type="ECO:0000256" key="3">
    <source>
        <dbReference type="ARBA" id="ARBA00023002"/>
    </source>
</evidence>
<evidence type="ECO:0000259" key="4">
    <source>
        <dbReference type="Pfam" id="PF03358"/>
    </source>
</evidence>
<keyword evidence="2" id="KW-0288">FMN</keyword>
<comment type="caution">
    <text evidence="5">The sequence shown here is derived from an EMBL/GenBank/DDBJ whole genome shotgun (WGS) entry which is preliminary data.</text>
</comment>
<evidence type="ECO:0000313" key="5">
    <source>
        <dbReference type="EMBL" id="MBG0739732.1"/>
    </source>
</evidence>